<sequence>MGRQPKFINYLSYGLGDFLGAGAFALTAAWLLYFLTTFCGLTAVEAGSIFAIARVVDAIAAPTMGYITDNFHKTKLGRRFGRRKFFILASIPLVLVYTLIWVDGFNYWYYLLTYILFELVYSMILIPYDTLAAEMSNDYKIRSKFTGARMFVAQTSAVFAAFIPGRLVEALGKENPHSFLYSGMIFTAIFIIVLTLIYKNTWERPFEEIPVEKEVNKRTFLQNVHKIYADLFSTLRVKTFRHHLGMYLGGYLSQDVFNAVFTYFVVFALMKSAVFASNLLAFMYVMQIIGVWIAMTITIKLNPAPAFRTAILFFIAGIFGFILLQYTGSTNSSLLLFVMIGICGLGRGGLNYIPWNNYAFIPDVDEALTSQRREGVFAGVMSLIRKGTQALAVFLVGVALQEAGFVSSSTSQPGSAVTAIISILMFGSLIFLIGGLIVSYRYKLTKENHVVLLDEIQRLKNGGSKMNASKEARQVFEQLTGWEYEKTWGNNNVGYTNLTKNREKKGSKNYKAV</sequence>
<evidence type="ECO:0000313" key="3">
    <source>
        <dbReference type="Proteomes" id="UP000319671"/>
    </source>
</evidence>
<dbReference type="CDD" id="cd17332">
    <property type="entry name" value="MFS_MelB_like"/>
    <property type="match status" value="1"/>
</dbReference>
<dbReference type="InterPro" id="IPR036259">
    <property type="entry name" value="MFS_trans_sf"/>
</dbReference>
<keyword evidence="3" id="KW-1185">Reference proteome</keyword>
<feature type="transmembrane region" description="Helical" evidence="1">
    <location>
        <begin position="148"/>
        <end position="167"/>
    </location>
</feature>
<dbReference type="InterPro" id="IPR039672">
    <property type="entry name" value="MFS_2"/>
</dbReference>
<dbReference type="EMBL" id="VIVN01000003">
    <property type="protein sequence ID" value="TWE05147.1"/>
    <property type="molecule type" value="Genomic_DNA"/>
</dbReference>
<feature type="transmembrane region" description="Helical" evidence="1">
    <location>
        <begin position="332"/>
        <end position="350"/>
    </location>
</feature>
<reference evidence="2 3" key="1">
    <citation type="submission" date="2019-06" db="EMBL/GenBank/DDBJ databases">
        <title>Sorghum-associated microbial communities from plants grown in Nebraska, USA.</title>
        <authorList>
            <person name="Schachtman D."/>
        </authorList>
    </citation>
    <scope>NUCLEOTIDE SEQUENCE [LARGE SCALE GENOMIC DNA]</scope>
    <source>
        <strain evidence="2 3">2482</strain>
    </source>
</reference>
<dbReference type="GO" id="GO:0015293">
    <property type="term" value="F:symporter activity"/>
    <property type="evidence" value="ECO:0007669"/>
    <property type="project" value="InterPro"/>
</dbReference>
<feature type="transmembrane region" description="Helical" evidence="1">
    <location>
        <begin position="244"/>
        <end position="269"/>
    </location>
</feature>
<evidence type="ECO:0000313" key="2">
    <source>
        <dbReference type="EMBL" id="TWE05147.1"/>
    </source>
</evidence>
<dbReference type="PANTHER" id="PTHR11328">
    <property type="entry name" value="MAJOR FACILITATOR SUPERFAMILY DOMAIN-CONTAINING PROTEIN"/>
    <property type="match status" value="1"/>
</dbReference>
<feature type="transmembrane region" description="Helical" evidence="1">
    <location>
        <begin position="12"/>
        <end position="34"/>
    </location>
</feature>
<dbReference type="RefSeq" id="WP_144563732.1">
    <property type="nucleotide sequence ID" value="NZ_VIVN01000003.1"/>
</dbReference>
<keyword evidence="1" id="KW-1133">Transmembrane helix</keyword>
<name>A0A561DP56_9BACI</name>
<protein>
    <submittedName>
        <fullName evidence="2">Oligogalacturonide transporter</fullName>
    </submittedName>
</protein>
<evidence type="ECO:0000256" key="1">
    <source>
        <dbReference type="SAM" id="Phobius"/>
    </source>
</evidence>
<feature type="transmembrane region" description="Helical" evidence="1">
    <location>
        <begin position="306"/>
        <end position="326"/>
    </location>
</feature>
<dbReference type="PANTHER" id="PTHR11328:SF24">
    <property type="entry name" value="MAJOR FACILITATOR SUPERFAMILY (MFS) PROFILE DOMAIN-CONTAINING PROTEIN"/>
    <property type="match status" value="1"/>
</dbReference>
<organism evidence="2 3">
    <name type="scientific">Neobacillus bataviensis</name>
    <dbReference type="NCBI Taxonomy" id="220685"/>
    <lineage>
        <taxon>Bacteria</taxon>
        <taxon>Bacillati</taxon>
        <taxon>Bacillota</taxon>
        <taxon>Bacilli</taxon>
        <taxon>Bacillales</taxon>
        <taxon>Bacillaceae</taxon>
        <taxon>Neobacillus</taxon>
    </lineage>
</organism>
<feature type="transmembrane region" description="Helical" evidence="1">
    <location>
        <begin position="85"/>
        <end position="102"/>
    </location>
</feature>
<feature type="transmembrane region" description="Helical" evidence="1">
    <location>
        <begin position="179"/>
        <end position="198"/>
    </location>
</feature>
<dbReference type="SUPFAM" id="SSF103473">
    <property type="entry name" value="MFS general substrate transporter"/>
    <property type="match status" value="1"/>
</dbReference>
<dbReference type="GO" id="GO:0008643">
    <property type="term" value="P:carbohydrate transport"/>
    <property type="evidence" value="ECO:0007669"/>
    <property type="project" value="InterPro"/>
</dbReference>
<dbReference type="AlphaFoldDB" id="A0A561DP56"/>
<feature type="transmembrane region" description="Helical" evidence="1">
    <location>
        <begin position="275"/>
        <end position="294"/>
    </location>
</feature>
<proteinExistence type="predicted"/>
<feature type="transmembrane region" description="Helical" evidence="1">
    <location>
        <begin position="108"/>
        <end position="128"/>
    </location>
</feature>
<dbReference type="Gene3D" id="1.20.1250.20">
    <property type="entry name" value="MFS general substrate transporter like domains"/>
    <property type="match status" value="1"/>
</dbReference>
<gene>
    <name evidence="2" type="ORF">FB550_103323</name>
</gene>
<dbReference type="Proteomes" id="UP000319671">
    <property type="component" value="Unassembled WGS sequence"/>
</dbReference>
<accession>A0A561DP56</accession>
<dbReference type="Pfam" id="PF13347">
    <property type="entry name" value="MFS_2"/>
    <property type="match status" value="1"/>
</dbReference>
<feature type="transmembrane region" description="Helical" evidence="1">
    <location>
        <begin position="416"/>
        <end position="438"/>
    </location>
</feature>
<keyword evidence="1" id="KW-0812">Transmembrane</keyword>
<dbReference type="GO" id="GO:0005886">
    <property type="term" value="C:plasma membrane"/>
    <property type="evidence" value="ECO:0007669"/>
    <property type="project" value="TreeGrafter"/>
</dbReference>
<comment type="caution">
    <text evidence="2">The sequence shown here is derived from an EMBL/GenBank/DDBJ whole genome shotgun (WGS) entry which is preliminary data.</text>
</comment>
<keyword evidence="1" id="KW-0472">Membrane</keyword>